<dbReference type="Proteomes" id="UP000199651">
    <property type="component" value="Unassembled WGS sequence"/>
</dbReference>
<keyword evidence="3" id="KW-1185">Reference proteome</keyword>
<dbReference type="OrthoDB" id="2379922at2"/>
<keyword evidence="2" id="KW-0687">Ribonucleoprotein</keyword>
<evidence type="ECO:0000313" key="2">
    <source>
        <dbReference type="EMBL" id="SDO31162.1"/>
    </source>
</evidence>
<evidence type="ECO:0000313" key="3">
    <source>
        <dbReference type="Proteomes" id="UP000199651"/>
    </source>
</evidence>
<keyword evidence="2" id="KW-0689">Ribosomal protein</keyword>
<sequence>MRPPLSSVLLDRAVGWRQGVVSRLQPTPPSLSDVDIPGFAAVPDPSTTGGTSGGAGFDAESARLAALAEALERHAATRCPLETVDTDGPRWDLDEFTLHSPEQRTRKDFPYAGYENPDYTTAWTLPDNEPIQVPAGLISLDGRHRLPATSSGLAAGPSASAALLSAVSEIVERDALATVWLHGLAPARIPLPDRLTEPVRALGGEITAFDLTPAYSPYPVAAIAGTLPVAGELRPTFGLACRATWADAVDKAWLEWCQGTVFIRVWLAGDDTAARRPDEVTDFDRHAVYYARALDAWADLPLWAGDLGEPPVDATEPGLRPFVDALTQAGVRLAYRDLTTPELSAVGLRCVRALSPDLTPLHADHRWPNLGGRAAELSWRYPDLVPRTGFPSPYPHPLG</sequence>
<dbReference type="STRING" id="504798.SAMN05421871_108271"/>
<dbReference type="Gene3D" id="3.30.1330.230">
    <property type="match status" value="1"/>
</dbReference>
<dbReference type="PANTHER" id="PTHR37809:SF1">
    <property type="entry name" value="RIBOSOMAL PROTEIN S12 METHYLTHIOTRANSFERASE ACCESSORY FACTOR YCAO"/>
    <property type="match status" value="1"/>
</dbReference>
<accession>A0A1H0IIC4</accession>
<protein>
    <submittedName>
        <fullName evidence="2">Ribosomal protein S12 methylthiotransferase accessory factor</fullName>
    </submittedName>
</protein>
<dbReference type="EMBL" id="FNJB01000002">
    <property type="protein sequence ID" value="SDO31162.1"/>
    <property type="molecule type" value="Genomic_DNA"/>
</dbReference>
<dbReference type="AlphaFoldDB" id="A0A1H0IIC4"/>
<dbReference type="GO" id="GO:0016740">
    <property type="term" value="F:transferase activity"/>
    <property type="evidence" value="ECO:0007669"/>
    <property type="project" value="UniProtKB-KW"/>
</dbReference>
<dbReference type="InterPro" id="IPR003776">
    <property type="entry name" value="YcaO-like_dom"/>
</dbReference>
<evidence type="ECO:0000259" key="1">
    <source>
        <dbReference type="PROSITE" id="PS51664"/>
    </source>
</evidence>
<proteinExistence type="predicted"/>
<dbReference type="PROSITE" id="PS51664">
    <property type="entry name" value="YCAO"/>
    <property type="match status" value="1"/>
</dbReference>
<reference evidence="3" key="1">
    <citation type="submission" date="2016-10" db="EMBL/GenBank/DDBJ databases">
        <authorList>
            <person name="Varghese N."/>
            <person name="Submissions S."/>
        </authorList>
    </citation>
    <scope>NUCLEOTIDE SEQUENCE [LARGE SCALE GENOMIC DNA]</scope>
    <source>
        <strain evidence="3">IBRC-M 10655</strain>
    </source>
</reference>
<name>A0A1H0IIC4_9PSEU</name>
<feature type="domain" description="YcaO" evidence="1">
    <location>
        <begin position="54"/>
        <end position="399"/>
    </location>
</feature>
<keyword evidence="2" id="KW-0808">Transferase</keyword>
<gene>
    <name evidence="2" type="ORF">SAMN05192558_102572</name>
</gene>
<dbReference type="PANTHER" id="PTHR37809">
    <property type="entry name" value="RIBOSOMAL PROTEIN S12 METHYLTHIOTRANSFERASE ACCESSORY FACTOR YCAO"/>
    <property type="match status" value="1"/>
</dbReference>
<dbReference type="GO" id="GO:0005840">
    <property type="term" value="C:ribosome"/>
    <property type="evidence" value="ECO:0007669"/>
    <property type="project" value="UniProtKB-KW"/>
</dbReference>
<organism evidence="2 3">
    <name type="scientific">Actinokineospora alba</name>
    <dbReference type="NCBI Taxonomy" id="504798"/>
    <lineage>
        <taxon>Bacteria</taxon>
        <taxon>Bacillati</taxon>
        <taxon>Actinomycetota</taxon>
        <taxon>Actinomycetes</taxon>
        <taxon>Pseudonocardiales</taxon>
        <taxon>Pseudonocardiaceae</taxon>
        <taxon>Actinokineospora</taxon>
    </lineage>
</organism>
<dbReference type="RefSeq" id="WP_091371144.1">
    <property type="nucleotide sequence ID" value="NZ_FNDV01000008.1"/>
</dbReference>
<dbReference type="Pfam" id="PF02624">
    <property type="entry name" value="YcaO"/>
    <property type="match status" value="1"/>
</dbReference>